<gene>
    <name evidence="1" type="ORF">GTW23_04165</name>
</gene>
<accession>A0ABT1CP49</accession>
<keyword evidence="2" id="KW-1185">Reference proteome</keyword>
<evidence type="ECO:0000313" key="2">
    <source>
        <dbReference type="Proteomes" id="UP001320715"/>
    </source>
</evidence>
<dbReference type="RefSeq" id="WP_252914744.1">
    <property type="nucleotide sequence ID" value="NZ_JAAAML010000001.1"/>
</dbReference>
<evidence type="ECO:0000313" key="1">
    <source>
        <dbReference type="EMBL" id="MCO6407360.1"/>
    </source>
</evidence>
<name>A0ABT1CP49_9HYPH</name>
<dbReference type="Proteomes" id="UP001320715">
    <property type="component" value="Unassembled WGS sequence"/>
</dbReference>
<comment type="caution">
    <text evidence="1">The sequence shown here is derived from an EMBL/GenBank/DDBJ whole genome shotgun (WGS) entry which is preliminary data.</text>
</comment>
<proteinExistence type="predicted"/>
<sequence length="110" mass="11872">MIDVAIAIDGEAVSVTRTRSASGSYDANGDWTAGASTSVGIMAVVQPVKGNQLMDMPEGIRTEAGWIVWSRSDMAVDDRITDDGKTYRVLFAWPRTRDGDFYRAALGLVA</sequence>
<reference evidence="1 2" key="1">
    <citation type="submission" date="2020-01" db="EMBL/GenBank/DDBJ databases">
        <title>Genomes of bacteria type strains.</title>
        <authorList>
            <person name="Chen J."/>
            <person name="Zhu S."/>
            <person name="Yang J."/>
        </authorList>
    </citation>
    <scope>NUCLEOTIDE SEQUENCE [LARGE SCALE GENOMIC DNA]</scope>
    <source>
        <strain evidence="1 2">DSM 16655</strain>
    </source>
</reference>
<dbReference type="EMBL" id="JAAAML010000001">
    <property type="protein sequence ID" value="MCO6407360.1"/>
    <property type="molecule type" value="Genomic_DNA"/>
</dbReference>
<protein>
    <recommendedName>
        <fullName evidence="3">Head-tail adaptor protein</fullName>
    </recommendedName>
</protein>
<evidence type="ECO:0008006" key="3">
    <source>
        <dbReference type="Google" id="ProtNLM"/>
    </source>
</evidence>
<organism evidence="1 2">
    <name type="scientific">Hoeflea alexandrii</name>
    <dbReference type="NCBI Taxonomy" id="288436"/>
    <lineage>
        <taxon>Bacteria</taxon>
        <taxon>Pseudomonadati</taxon>
        <taxon>Pseudomonadota</taxon>
        <taxon>Alphaproteobacteria</taxon>
        <taxon>Hyphomicrobiales</taxon>
        <taxon>Rhizobiaceae</taxon>
        <taxon>Hoeflea</taxon>
    </lineage>
</organism>